<name>A0AAV3R768_LITER</name>
<accession>A0AAV3R768</accession>
<keyword evidence="4" id="KW-1185">Reference proteome</keyword>
<dbReference type="CDD" id="cd09272">
    <property type="entry name" value="RNase_HI_RT_Ty1"/>
    <property type="match status" value="1"/>
</dbReference>
<feature type="region of interest" description="Disordered" evidence="1">
    <location>
        <begin position="163"/>
        <end position="196"/>
    </location>
</feature>
<evidence type="ECO:0000256" key="1">
    <source>
        <dbReference type="SAM" id="MobiDB-lite"/>
    </source>
</evidence>
<reference evidence="3 4" key="1">
    <citation type="submission" date="2024-01" db="EMBL/GenBank/DDBJ databases">
        <title>The complete chloroplast genome sequence of Lithospermum erythrorhizon: insights into the phylogenetic relationship among Boraginaceae species and the maternal lineages of purple gromwells.</title>
        <authorList>
            <person name="Okada T."/>
            <person name="Watanabe K."/>
        </authorList>
    </citation>
    <scope>NUCLEOTIDE SEQUENCE [LARGE SCALE GENOMIC DNA]</scope>
</reference>
<dbReference type="PANTHER" id="PTHR11439:SF455">
    <property type="entry name" value="RLK (RECEPTOR-LIKE PROTEIN KINASE) 8, PUTATIVE-RELATED"/>
    <property type="match status" value="1"/>
</dbReference>
<dbReference type="AlphaFoldDB" id="A0AAV3R768"/>
<evidence type="ECO:0000313" key="4">
    <source>
        <dbReference type="Proteomes" id="UP001454036"/>
    </source>
</evidence>
<sequence>MSLNFWVEALQYAIHLINISPPTTTLNFLSPHEALYNQHPSYTSIRTFGCLCYPNLIKHTIPKSLTGSLPYIFLGFSSHHKGFRCLNPKNNRVYISPHVRFSETVFPYVEFYKHLSTPSQIFPSNFNFNNLLPSHVIMQPLHESRTTTKIGSILLPSTNTQTQSIYTPSATNSRTTTPTNSRTTTPTNSSPPPSTSMLLVPSAVVPSSPPTVNASPLPFPPSSILLNPSEYQQLVGALQYLCITRPNITYAVNLASQYMHSPTTVHMIAAKHILHYLSTTKSHGLLLRASTSLNLLARSSTEAEYRCLASAIAELTWIHLLCDVFIVLPNAPVAYCDNIAATYLAYNPVMHSRTKHISIDYHFVHEKVAVVGALKVVHVPTHARLLLVVSSTRLLPIYVVFDQHRFRENVRRLLVVLDS</sequence>
<organism evidence="3 4">
    <name type="scientific">Lithospermum erythrorhizon</name>
    <name type="common">Purple gromwell</name>
    <name type="synonym">Lithospermum officinale var. erythrorhizon</name>
    <dbReference type="NCBI Taxonomy" id="34254"/>
    <lineage>
        <taxon>Eukaryota</taxon>
        <taxon>Viridiplantae</taxon>
        <taxon>Streptophyta</taxon>
        <taxon>Embryophyta</taxon>
        <taxon>Tracheophyta</taxon>
        <taxon>Spermatophyta</taxon>
        <taxon>Magnoliopsida</taxon>
        <taxon>eudicotyledons</taxon>
        <taxon>Gunneridae</taxon>
        <taxon>Pentapetalae</taxon>
        <taxon>asterids</taxon>
        <taxon>lamiids</taxon>
        <taxon>Boraginales</taxon>
        <taxon>Boraginaceae</taxon>
        <taxon>Boraginoideae</taxon>
        <taxon>Lithospermeae</taxon>
        <taxon>Lithospermum</taxon>
    </lineage>
</organism>
<gene>
    <name evidence="3" type="ORF">LIER_24499</name>
</gene>
<evidence type="ECO:0000313" key="3">
    <source>
        <dbReference type="EMBL" id="GAA0170187.1"/>
    </source>
</evidence>
<proteinExistence type="predicted"/>
<dbReference type="SUPFAM" id="SSF56672">
    <property type="entry name" value="DNA/RNA polymerases"/>
    <property type="match status" value="1"/>
</dbReference>
<dbReference type="InterPro" id="IPR043502">
    <property type="entry name" value="DNA/RNA_pol_sf"/>
</dbReference>
<dbReference type="EMBL" id="BAABME010007130">
    <property type="protein sequence ID" value="GAA0170187.1"/>
    <property type="molecule type" value="Genomic_DNA"/>
</dbReference>
<evidence type="ECO:0000259" key="2">
    <source>
        <dbReference type="Pfam" id="PF25597"/>
    </source>
</evidence>
<feature type="domain" description="Retroviral polymerase SH3-like" evidence="2">
    <location>
        <begin position="50"/>
        <end position="109"/>
    </location>
</feature>
<comment type="caution">
    <text evidence="3">The sequence shown here is derived from an EMBL/GenBank/DDBJ whole genome shotgun (WGS) entry which is preliminary data.</text>
</comment>
<dbReference type="InterPro" id="IPR057670">
    <property type="entry name" value="SH3_retrovirus"/>
</dbReference>
<protein>
    <recommendedName>
        <fullName evidence="2">Retroviral polymerase SH3-like domain-containing protein</fullName>
    </recommendedName>
</protein>
<feature type="compositionally biased region" description="Low complexity" evidence="1">
    <location>
        <begin position="167"/>
        <end position="188"/>
    </location>
</feature>
<dbReference type="PANTHER" id="PTHR11439">
    <property type="entry name" value="GAG-POL-RELATED RETROTRANSPOSON"/>
    <property type="match status" value="1"/>
</dbReference>
<dbReference type="Proteomes" id="UP001454036">
    <property type="component" value="Unassembled WGS sequence"/>
</dbReference>
<dbReference type="Pfam" id="PF25597">
    <property type="entry name" value="SH3_retrovirus"/>
    <property type="match status" value="1"/>
</dbReference>